<evidence type="ECO:0000256" key="4">
    <source>
        <dbReference type="ARBA" id="ARBA00022679"/>
    </source>
</evidence>
<keyword evidence="6 10" id="KW-0378">Hydrolase</keyword>
<dbReference type="InterPro" id="IPR002695">
    <property type="entry name" value="PurH-like"/>
</dbReference>
<dbReference type="SMART" id="SM00851">
    <property type="entry name" value="MGS"/>
    <property type="match status" value="1"/>
</dbReference>
<keyword evidence="13" id="KW-1185">Reference proteome</keyword>
<dbReference type="Proteomes" id="UP000070299">
    <property type="component" value="Unassembled WGS sequence"/>
</dbReference>
<dbReference type="Gene3D" id="3.40.50.1380">
    <property type="entry name" value="Methylglyoxal synthase-like domain"/>
    <property type="match status" value="1"/>
</dbReference>
<dbReference type="OrthoDB" id="9802065at2"/>
<dbReference type="Gene3D" id="3.40.140.20">
    <property type="match status" value="2"/>
</dbReference>
<dbReference type="GO" id="GO:0005829">
    <property type="term" value="C:cytosol"/>
    <property type="evidence" value="ECO:0007669"/>
    <property type="project" value="TreeGrafter"/>
</dbReference>
<dbReference type="InterPro" id="IPR024051">
    <property type="entry name" value="AICAR_Tfase_dup_dom_sf"/>
</dbReference>
<evidence type="ECO:0000256" key="9">
    <source>
        <dbReference type="ARBA" id="ARBA00050687"/>
    </source>
</evidence>
<dbReference type="HAMAP" id="MF_00139">
    <property type="entry name" value="PurH"/>
    <property type="match status" value="1"/>
</dbReference>
<feature type="domain" description="MGS-like" evidence="11">
    <location>
        <begin position="1"/>
        <end position="150"/>
    </location>
</feature>
<comment type="catalytic activity">
    <reaction evidence="9 10">
        <text>IMP + H2O = 5-formamido-1-(5-phospho-D-ribosyl)imidazole-4-carboxamide</text>
        <dbReference type="Rhea" id="RHEA:18445"/>
        <dbReference type="ChEBI" id="CHEBI:15377"/>
        <dbReference type="ChEBI" id="CHEBI:58053"/>
        <dbReference type="ChEBI" id="CHEBI:58467"/>
        <dbReference type="EC" id="3.5.4.10"/>
    </reaction>
</comment>
<proteinExistence type="inferred from homology"/>
<dbReference type="AlphaFoldDB" id="A0A135ZZ61"/>
<dbReference type="InterPro" id="IPR011607">
    <property type="entry name" value="MGS-like_dom"/>
</dbReference>
<dbReference type="PIRSF" id="PIRSF000414">
    <property type="entry name" value="AICARFT_IMPCHas"/>
    <property type="match status" value="1"/>
</dbReference>
<dbReference type="PANTHER" id="PTHR11692:SF0">
    <property type="entry name" value="BIFUNCTIONAL PURINE BIOSYNTHESIS PROTEIN ATIC"/>
    <property type="match status" value="1"/>
</dbReference>
<organism evidence="12 13">
    <name type="scientific">Paraglaciecola hydrolytica</name>
    <dbReference type="NCBI Taxonomy" id="1799789"/>
    <lineage>
        <taxon>Bacteria</taxon>
        <taxon>Pseudomonadati</taxon>
        <taxon>Pseudomonadota</taxon>
        <taxon>Gammaproteobacteria</taxon>
        <taxon>Alteromonadales</taxon>
        <taxon>Alteromonadaceae</taxon>
        <taxon>Paraglaciecola</taxon>
    </lineage>
</organism>
<dbReference type="GO" id="GO:0004643">
    <property type="term" value="F:phosphoribosylaminoimidazolecarboxamide formyltransferase activity"/>
    <property type="evidence" value="ECO:0007669"/>
    <property type="project" value="UniProtKB-UniRule"/>
</dbReference>
<comment type="catalytic activity">
    <reaction evidence="8 10">
        <text>(6R)-10-formyltetrahydrofolate + 5-amino-1-(5-phospho-beta-D-ribosyl)imidazole-4-carboxamide = 5-formamido-1-(5-phospho-D-ribosyl)imidazole-4-carboxamide + (6S)-5,6,7,8-tetrahydrofolate</text>
        <dbReference type="Rhea" id="RHEA:22192"/>
        <dbReference type="ChEBI" id="CHEBI:57453"/>
        <dbReference type="ChEBI" id="CHEBI:58467"/>
        <dbReference type="ChEBI" id="CHEBI:58475"/>
        <dbReference type="ChEBI" id="CHEBI:195366"/>
        <dbReference type="EC" id="2.1.2.3"/>
    </reaction>
</comment>
<comment type="domain">
    <text evidence="10">The IMP cyclohydrolase activity resides in the N-terminal region.</text>
</comment>
<dbReference type="RefSeq" id="WP_068378372.1">
    <property type="nucleotide sequence ID" value="NZ_LSNE01000007.1"/>
</dbReference>
<evidence type="ECO:0000313" key="12">
    <source>
        <dbReference type="EMBL" id="KXI28254.1"/>
    </source>
</evidence>
<dbReference type="Pfam" id="PF01808">
    <property type="entry name" value="AICARFT_IMPCHas"/>
    <property type="match status" value="1"/>
</dbReference>
<dbReference type="PROSITE" id="PS51855">
    <property type="entry name" value="MGS"/>
    <property type="match status" value="1"/>
</dbReference>
<dbReference type="NCBIfam" id="NF002049">
    <property type="entry name" value="PRK00881.1"/>
    <property type="match status" value="1"/>
</dbReference>
<evidence type="ECO:0000256" key="1">
    <source>
        <dbReference type="ARBA" id="ARBA00004844"/>
    </source>
</evidence>
<dbReference type="SUPFAM" id="SSF53927">
    <property type="entry name" value="Cytidine deaminase-like"/>
    <property type="match status" value="1"/>
</dbReference>
<keyword evidence="5 10" id="KW-0658">Purine biosynthesis</keyword>
<evidence type="ECO:0000256" key="8">
    <source>
        <dbReference type="ARBA" id="ARBA00050488"/>
    </source>
</evidence>
<evidence type="ECO:0000256" key="2">
    <source>
        <dbReference type="ARBA" id="ARBA00004954"/>
    </source>
</evidence>
<keyword evidence="7 10" id="KW-0511">Multifunctional enzyme</keyword>
<dbReference type="PANTHER" id="PTHR11692">
    <property type="entry name" value="BIFUNCTIONAL PURINE BIOSYNTHESIS PROTEIN PURH"/>
    <property type="match status" value="1"/>
</dbReference>
<dbReference type="InterPro" id="IPR016193">
    <property type="entry name" value="Cytidine_deaminase-like"/>
</dbReference>
<dbReference type="GO" id="GO:0006189">
    <property type="term" value="P:'de novo' IMP biosynthetic process"/>
    <property type="evidence" value="ECO:0007669"/>
    <property type="project" value="UniProtKB-UniRule"/>
</dbReference>
<dbReference type="GO" id="GO:0003937">
    <property type="term" value="F:IMP cyclohydrolase activity"/>
    <property type="evidence" value="ECO:0007669"/>
    <property type="project" value="UniProtKB-UniRule"/>
</dbReference>
<comment type="pathway">
    <text evidence="2 10">Purine metabolism; IMP biosynthesis via de novo pathway; 5-formamido-1-(5-phospho-D-ribosyl)imidazole-4-carboxamide from 5-amino-1-(5-phospho-D-ribosyl)imidazole-4-carboxamide (10-formyl THF route): step 1/1.</text>
</comment>
<sequence>MNTTTANPIRRALLSVSDKTGILEFAQFLASQGVELISTGGTAKLLSSNGLKVIEASDYTGHPEIMDGRVKTLHPKIHGGILARRGQDDAVMAENNIQPIDLVVVNLYPFAATVANDDCSLEDAIENIDIGGPTMVRAAAKNHNAVTIVVNPANYKRVMAEMTKAQNCVSHATRFDLAIAAFEHTAEYDGMIANYFGAMVESSECEDDCGHHHSEFPRTFNMQLTKKQDLRYGENSHQNAAFYVENNIQEASVATATQLQGKELSFNNIADTDAALECVKEFAEPACVIVKHANPCGVALGDNILDAYNRAYQTDPTSAFGGIIAFNRELDATTAQAIVDRQFVEVIIAPTVSEEAVAVVAAKKNVRLLACGDWQGQLTDGFDFKRVNGGLLVQERDFAMVELEDLQVVTKVKPTEAQLKDLMFTWKVAKYVKSNAIVYCKDGMTIGVGAGQMSRVYSAKIAGIKAADEGLVVPGSVMASDAFFPFRDGIDAAAAAGIAAIIQPGGSMRDQEVIDAADEHGIAMVFTGMRHFKH</sequence>
<dbReference type="EMBL" id="LSNE01000007">
    <property type="protein sequence ID" value="KXI28254.1"/>
    <property type="molecule type" value="Genomic_DNA"/>
</dbReference>
<dbReference type="FunFam" id="3.40.140.20:FF:000001">
    <property type="entry name" value="Bifunctional purine biosynthesis protein PurH"/>
    <property type="match status" value="1"/>
</dbReference>
<dbReference type="NCBIfam" id="TIGR00355">
    <property type="entry name" value="purH"/>
    <property type="match status" value="1"/>
</dbReference>
<dbReference type="SMART" id="SM00798">
    <property type="entry name" value="AICARFT_IMPCHas"/>
    <property type="match status" value="1"/>
</dbReference>
<protein>
    <recommendedName>
        <fullName evidence="10">Bifunctional purine biosynthesis protein PurH</fullName>
    </recommendedName>
    <domain>
        <recommendedName>
            <fullName evidence="10">Phosphoribosylaminoimidazolecarboxamide formyltransferase</fullName>
            <ecNumber evidence="10">2.1.2.3</ecNumber>
        </recommendedName>
        <alternativeName>
            <fullName evidence="10">AICAR transformylase</fullName>
        </alternativeName>
    </domain>
    <domain>
        <recommendedName>
            <fullName evidence="10">IMP cyclohydrolase</fullName>
            <ecNumber evidence="10">3.5.4.10</ecNumber>
        </recommendedName>
        <alternativeName>
            <fullName evidence="10">ATIC</fullName>
        </alternativeName>
        <alternativeName>
            <fullName evidence="10">IMP synthase</fullName>
        </alternativeName>
        <alternativeName>
            <fullName evidence="10">Inosinicase</fullName>
        </alternativeName>
    </domain>
</protein>
<gene>
    <name evidence="10 12" type="primary">purH</name>
    <name evidence="12" type="ORF">AX660_17920</name>
</gene>
<evidence type="ECO:0000256" key="7">
    <source>
        <dbReference type="ARBA" id="ARBA00023268"/>
    </source>
</evidence>
<keyword evidence="4 10" id="KW-0808">Transferase</keyword>
<dbReference type="FunFam" id="3.40.140.20:FF:000002">
    <property type="entry name" value="Bifunctional purine biosynthesis protein PurH"/>
    <property type="match status" value="1"/>
</dbReference>
<evidence type="ECO:0000256" key="3">
    <source>
        <dbReference type="ARBA" id="ARBA00007667"/>
    </source>
</evidence>
<dbReference type="SUPFAM" id="SSF52335">
    <property type="entry name" value="Methylglyoxal synthase-like"/>
    <property type="match status" value="1"/>
</dbReference>
<evidence type="ECO:0000256" key="10">
    <source>
        <dbReference type="HAMAP-Rule" id="MF_00139"/>
    </source>
</evidence>
<dbReference type="Pfam" id="PF02142">
    <property type="entry name" value="MGS"/>
    <property type="match status" value="1"/>
</dbReference>
<comment type="similarity">
    <text evidence="3 10">Belongs to the PurH family.</text>
</comment>
<dbReference type="STRING" id="1799789.AX660_17920"/>
<evidence type="ECO:0000313" key="13">
    <source>
        <dbReference type="Proteomes" id="UP000070299"/>
    </source>
</evidence>
<comment type="pathway">
    <text evidence="1 10">Purine metabolism; IMP biosynthesis via de novo pathway; IMP from 5-formamido-1-(5-phospho-D-ribosyl)imidazole-4-carboxamide: step 1/1.</text>
</comment>
<accession>A0A135ZZ61</accession>
<evidence type="ECO:0000256" key="6">
    <source>
        <dbReference type="ARBA" id="ARBA00022801"/>
    </source>
</evidence>
<reference evidence="13" key="1">
    <citation type="submission" date="2016-02" db="EMBL/GenBank/DDBJ databases">
        <authorList>
            <person name="Schultz-Johansen M."/>
            <person name="Glaring M.A."/>
            <person name="Bech P.K."/>
            <person name="Stougaard P."/>
        </authorList>
    </citation>
    <scope>NUCLEOTIDE SEQUENCE [LARGE SCALE GENOMIC DNA]</scope>
    <source>
        <strain evidence="13">S66</strain>
    </source>
</reference>
<evidence type="ECO:0000259" key="11">
    <source>
        <dbReference type="PROSITE" id="PS51855"/>
    </source>
</evidence>
<name>A0A135ZZ61_9ALTE</name>
<dbReference type="InterPro" id="IPR036914">
    <property type="entry name" value="MGS-like_dom_sf"/>
</dbReference>
<comment type="caution">
    <text evidence="12">The sequence shown here is derived from an EMBL/GenBank/DDBJ whole genome shotgun (WGS) entry which is preliminary data.</text>
</comment>
<dbReference type="EC" id="2.1.2.3" evidence="10"/>
<dbReference type="UniPathway" id="UPA00074">
    <property type="reaction ID" value="UER00133"/>
</dbReference>
<dbReference type="FunFam" id="3.40.50.1380:FF:000001">
    <property type="entry name" value="Bifunctional purine biosynthesis protein PurH"/>
    <property type="match status" value="1"/>
</dbReference>
<evidence type="ECO:0000256" key="5">
    <source>
        <dbReference type="ARBA" id="ARBA00022755"/>
    </source>
</evidence>
<dbReference type="CDD" id="cd01421">
    <property type="entry name" value="IMPCH"/>
    <property type="match status" value="1"/>
</dbReference>
<dbReference type="EC" id="3.5.4.10" evidence="10"/>